<evidence type="ECO:0000256" key="9">
    <source>
        <dbReference type="SAM" id="MobiDB-lite"/>
    </source>
</evidence>
<keyword evidence="8" id="KW-0539">Nucleus</keyword>
<comment type="similarity">
    <text evidence="4">Belongs to the ELP4 family.</text>
</comment>
<evidence type="ECO:0000313" key="11">
    <source>
        <dbReference type="EnsemblMetazoa" id="CapteP172856"/>
    </source>
</evidence>
<dbReference type="FunFam" id="3.40.50.300:FF:003211">
    <property type="entry name" value="Elongator complex protein, putative"/>
    <property type="match status" value="1"/>
</dbReference>
<comment type="subcellular location">
    <subcellularLocation>
        <location evidence="2">Cytoplasm</location>
    </subcellularLocation>
    <subcellularLocation>
        <location evidence="1">Nucleus</location>
    </subcellularLocation>
</comment>
<dbReference type="GO" id="GO:0002098">
    <property type="term" value="P:tRNA wobble uridine modification"/>
    <property type="evidence" value="ECO:0007669"/>
    <property type="project" value="InterPro"/>
</dbReference>
<dbReference type="Pfam" id="PF05625">
    <property type="entry name" value="PAXNEB"/>
    <property type="match status" value="1"/>
</dbReference>
<dbReference type="Proteomes" id="UP000014760">
    <property type="component" value="Unassembled WGS sequence"/>
</dbReference>
<evidence type="ECO:0000256" key="5">
    <source>
        <dbReference type="ARBA" id="ARBA00020265"/>
    </source>
</evidence>
<dbReference type="CDD" id="cd19494">
    <property type="entry name" value="Elp4"/>
    <property type="match status" value="1"/>
</dbReference>
<dbReference type="InterPro" id="IPR027417">
    <property type="entry name" value="P-loop_NTPase"/>
</dbReference>
<dbReference type="UniPathway" id="UPA00988"/>
<accession>R7UXB8</accession>
<protein>
    <recommendedName>
        <fullName evidence="5">Elongator complex protein 4</fullName>
    </recommendedName>
</protein>
<evidence type="ECO:0000256" key="6">
    <source>
        <dbReference type="ARBA" id="ARBA00022490"/>
    </source>
</evidence>
<dbReference type="PANTHER" id="PTHR12896:SF1">
    <property type="entry name" value="ELONGATOR COMPLEX PROTEIN 4"/>
    <property type="match status" value="1"/>
</dbReference>
<evidence type="ECO:0000256" key="3">
    <source>
        <dbReference type="ARBA" id="ARBA00005043"/>
    </source>
</evidence>
<dbReference type="EMBL" id="KB297123">
    <property type="protein sequence ID" value="ELU10947.1"/>
    <property type="molecule type" value="Genomic_DNA"/>
</dbReference>
<organism evidence="10">
    <name type="scientific">Capitella teleta</name>
    <name type="common">Polychaete worm</name>
    <dbReference type="NCBI Taxonomy" id="283909"/>
    <lineage>
        <taxon>Eukaryota</taxon>
        <taxon>Metazoa</taxon>
        <taxon>Spiralia</taxon>
        <taxon>Lophotrochozoa</taxon>
        <taxon>Annelida</taxon>
        <taxon>Polychaeta</taxon>
        <taxon>Sedentaria</taxon>
        <taxon>Scolecida</taxon>
        <taxon>Capitellidae</taxon>
        <taxon>Capitella</taxon>
    </lineage>
</organism>
<dbReference type="EMBL" id="AMQN01005902">
    <property type="status" value="NOT_ANNOTATED_CDS"/>
    <property type="molecule type" value="Genomic_DNA"/>
</dbReference>
<dbReference type="EMBL" id="AMQN01005903">
    <property type="status" value="NOT_ANNOTATED_CDS"/>
    <property type="molecule type" value="Genomic_DNA"/>
</dbReference>
<evidence type="ECO:0000256" key="2">
    <source>
        <dbReference type="ARBA" id="ARBA00004496"/>
    </source>
</evidence>
<dbReference type="OrthoDB" id="289162at2759"/>
<dbReference type="GO" id="GO:0008023">
    <property type="term" value="C:transcription elongation factor complex"/>
    <property type="evidence" value="ECO:0007669"/>
    <property type="project" value="TreeGrafter"/>
</dbReference>
<sequence>MSFQKKTRSKILQIPGTKPSILNNTLLISSGVPSLDSLIGGGLPVGSVLLIEEDEFASYSQLLLKYFIAEGVICGHHVHISSADKTPEQILQELPDPIVNDPGTSKKPTGSDDMTIAWRYRNLPEVQSVPSGSTIGHYYDISRTMDSSFITAGKTSFCDISQCDASSKSPFMNPHYSKLLESIHTCIKDHSFGVTTTQTERNILRIGLHSLGSPQWNEEGWLNEPNDPSLFRFLYCLRSLLRNSFAACLLTIPTHLYEDSGFVGRIRNLCDSVIQLKAFEGSDKEKNPAFKEYRGLVNCVKLPHLNSLMPLVPDTMDLAFKLRRKKFTIEKLHLPPELSETASRSQEDPVLTRKSKLDF</sequence>
<dbReference type="OMA" id="NTTMWDD"/>
<feature type="region of interest" description="Disordered" evidence="9">
    <location>
        <begin position="338"/>
        <end position="359"/>
    </location>
</feature>
<keyword evidence="12" id="KW-1185">Reference proteome</keyword>
<gene>
    <name evidence="10" type="ORF">CAPTEDRAFT_172856</name>
</gene>
<dbReference type="STRING" id="283909.R7UXB8"/>
<dbReference type="FunCoup" id="R7UXB8">
    <property type="interactions" value="1826"/>
</dbReference>
<reference evidence="12" key="1">
    <citation type="submission" date="2012-12" db="EMBL/GenBank/DDBJ databases">
        <authorList>
            <person name="Hellsten U."/>
            <person name="Grimwood J."/>
            <person name="Chapman J.A."/>
            <person name="Shapiro H."/>
            <person name="Aerts A."/>
            <person name="Otillar R.P."/>
            <person name="Terry A.Y."/>
            <person name="Boore J.L."/>
            <person name="Simakov O."/>
            <person name="Marletaz F."/>
            <person name="Cho S.-J."/>
            <person name="Edsinger-Gonzales E."/>
            <person name="Havlak P."/>
            <person name="Kuo D.-H."/>
            <person name="Larsson T."/>
            <person name="Lv J."/>
            <person name="Arendt D."/>
            <person name="Savage R."/>
            <person name="Osoegawa K."/>
            <person name="de Jong P."/>
            <person name="Lindberg D.R."/>
            <person name="Seaver E.C."/>
            <person name="Weisblat D.A."/>
            <person name="Putnam N.H."/>
            <person name="Grigoriev I.V."/>
            <person name="Rokhsar D.S."/>
        </authorList>
    </citation>
    <scope>NUCLEOTIDE SEQUENCE</scope>
    <source>
        <strain evidence="12">I ESC-2004</strain>
    </source>
</reference>
<dbReference type="PANTHER" id="PTHR12896">
    <property type="entry name" value="PAX6 NEIGHBOR PROTEIN PAXNEB"/>
    <property type="match status" value="1"/>
</dbReference>
<name>R7UXB8_CAPTE</name>
<dbReference type="AlphaFoldDB" id="R7UXB8"/>
<dbReference type="EnsemblMetazoa" id="CapteT172856">
    <property type="protein sequence ID" value="CapteP172856"/>
    <property type="gene ID" value="CapteG172856"/>
</dbReference>
<reference evidence="11" key="3">
    <citation type="submission" date="2015-06" db="UniProtKB">
        <authorList>
            <consortium name="EnsemblMetazoa"/>
        </authorList>
    </citation>
    <scope>IDENTIFICATION</scope>
</reference>
<evidence type="ECO:0000256" key="4">
    <source>
        <dbReference type="ARBA" id="ARBA00007573"/>
    </source>
</evidence>
<dbReference type="EMBL" id="AMQN01005904">
    <property type="status" value="NOT_ANNOTATED_CDS"/>
    <property type="molecule type" value="Genomic_DNA"/>
</dbReference>
<dbReference type="Gene3D" id="3.40.50.300">
    <property type="entry name" value="P-loop containing nucleotide triphosphate hydrolases"/>
    <property type="match status" value="1"/>
</dbReference>
<comment type="pathway">
    <text evidence="3">tRNA modification; 5-methoxycarbonylmethyl-2-thiouridine-tRNA biosynthesis.</text>
</comment>
<dbReference type="GO" id="GO:0033588">
    <property type="term" value="C:elongator holoenzyme complex"/>
    <property type="evidence" value="ECO:0007669"/>
    <property type="project" value="InterPro"/>
</dbReference>
<keyword evidence="6" id="KW-0963">Cytoplasm</keyword>
<dbReference type="HOGENOM" id="CLU_031345_3_1_1"/>
<proteinExistence type="inferred from homology"/>
<dbReference type="GO" id="GO:0005737">
    <property type="term" value="C:cytoplasm"/>
    <property type="evidence" value="ECO:0007669"/>
    <property type="project" value="UniProtKB-SubCell"/>
</dbReference>
<dbReference type="InterPro" id="IPR008728">
    <property type="entry name" value="Elongator_complex_protein_4"/>
</dbReference>
<evidence type="ECO:0000313" key="12">
    <source>
        <dbReference type="Proteomes" id="UP000014760"/>
    </source>
</evidence>
<evidence type="ECO:0000313" key="10">
    <source>
        <dbReference type="EMBL" id="ELU10947.1"/>
    </source>
</evidence>
<keyword evidence="7" id="KW-0819">tRNA processing</keyword>
<reference evidence="10 12" key="2">
    <citation type="journal article" date="2013" name="Nature">
        <title>Insights into bilaterian evolution from three spiralian genomes.</title>
        <authorList>
            <person name="Simakov O."/>
            <person name="Marletaz F."/>
            <person name="Cho S.J."/>
            <person name="Edsinger-Gonzales E."/>
            <person name="Havlak P."/>
            <person name="Hellsten U."/>
            <person name="Kuo D.H."/>
            <person name="Larsson T."/>
            <person name="Lv J."/>
            <person name="Arendt D."/>
            <person name="Savage R."/>
            <person name="Osoegawa K."/>
            <person name="de Jong P."/>
            <person name="Grimwood J."/>
            <person name="Chapman J.A."/>
            <person name="Shapiro H."/>
            <person name="Aerts A."/>
            <person name="Otillar R.P."/>
            <person name="Terry A.Y."/>
            <person name="Boore J.L."/>
            <person name="Grigoriev I.V."/>
            <person name="Lindberg D.R."/>
            <person name="Seaver E.C."/>
            <person name="Weisblat D.A."/>
            <person name="Putnam N.H."/>
            <person name="Rokhsar D.S."/>
        </authorList>
    </citation>
    <scope>NUCLEOTIDE SEQUENCE</scope>
    <source>
        <strain evidence="10 12">I ESC-2004</strain>
    </source>
</reference>
<evidence type="ECO:0000256" key="7">
    <source>
        <dbReference type="ARBA" id="ARBA00022694"/>
    </source>
</evidence>
<evidence type="ECO:0000256" key="1">
    <source>
        <dbReference type="ARBA" id="ARBA00004123"/>
    </source>
</evidence>
<evidence type="ECO:0000256" key="8">
    <source>
        <dbReference type="ARBA" id="ARBA00023242"/>
    </source>
</evidence>
<feature type="compositionally biased region" description="Basic and acidic residues" evidence="9">
    <location>
        <begin position="345"/>
        <end position="359"/>
    </location>
</feature>